<dbReference type="AlphaFoldDB" id="A0A4Z2IR75"/>
<evidence type="ECO:0000313" key="2">
    <source>
        <dbReference type="EMBL" id="TNN80118.1"/>
    </source>
</evidence>
<evidence type="ECO:0000256" key="1">
    <source>
        <dbReference type="SAM" id="MobiDB-lite"/>
    </source>
</evidence>
<accession>A0A4Z2IR75</accession>
<gene>
    <name evidence="2" type="ORF">EYF80_009629</name>
</gene>
<comment type="caution">
    <text evidence="2">The sequence shown here is derived from an EMBL/GenBank/DDBJ whole genome shotgun (WGS) entry which is preliminary data.</text>
</comment>
<dbReference type="Proteomes" id="UP000314294">
    <property type="component" value="Unassembled WGS sequence"/>
</dbReference>
<organism evidence="2 3">
    <name type="scientific">Liparis tanakae</name>
    <name type="common">Tanaka's snailfish</name>
    <dbReference type="NCBI Taxonomy" id="230148"/>
    <lineage>
        <taxon>Eukaryota</taxon>
        <taxon>Metazoa</taxon>
        <taxon>Chordata</taxon>
        <taxon>Craniata</taxon>
        <taxon>Vertebrata</taxon>
        <taxon>Euteleostomi</taxon>
        <taxon>Actinopterygii</taxon>
        <taxon>Neopterygii</taxon>
        <taxon>Teleostei</taxon>
        <taxon>Neoteleostei</taxon>
        <taxon>Acanthomorphata</taxon>
        <taxon>Eupercaria</taxon>
        <taxon>Perciformes</taxon>
        <taxon>Cottioidei</taxon>
        <taxon>Cottales</taxon>
        <taxon>Liparidae</taxon>
        <taxon>Liparis</taxon>
    </lineage>
</organism>
<protein>
    <submittedName>
        <fullName evidence="2">Uncharacterized protein</fullName>
    </submittedName>
</protein>
<dbReference type="EMBL" id="SRLO01000057">
    <property type="protein sequence ID" value="TNN80118.1"/>
    <property type="molecule type" value="Genomic_DNA"/>
</dbReference>
<reference evidence="2 3" key="1">
    <citation type="submission" date="2019-03" db="EMBL/GenBank/DDBJ databases">
        <title>First draft genome of Liparis tanakae, snailfish: a comprehensive survey of snailfish specific genes.</title>
        <authorList>
            <person name="Kim W."/>
            <person name="Song I."/>
            <person name="Jeong J.-H."/>
            <person name="Kim D."/>
            <person name="Kim S."/>
            <person name="Ryu S."/>
            <person name="Song J.Y."/>
            <person name="Lee S.K."/>
        </authorList>
    </citation>
    <scope>NUCLEOTIDE SEQUENCE [LARGE SCALE GENOMIC DNA]</scope>
    <source>
        <tissue evidence="2">Muscle</tissue>
    </source>
</reference>
<feature type="compositionally biased region" description="Basic and acidic residues" evidence="1">
    <location>
        <begin position="71"/>
        <end position="83"/>
    </location>
</feature>
<proteinExistence type="predicted"/>
<keyword evidence="3" id="KW-1185">Reference proteome</keyword>
<name>A0A4Z2IR75_9TELE</name>
<feature type="region of interest" description="Disordered" evidence="1">
    <location>
        <begin position="61"/>
        <end position="103"/>
    </location>
</feature>
<evidence type="ECO:0000313" key="3">
    <source>
        <dbReference type="Proteomes" id="UP000314294"/>
    </source>
</evidence>
<sequence>MANADGGILPHLLCVNPSMERTGITSCFSEEIRNQAMAGGRRPVRYAGGIVKEAGPMRLEAGGTKKKAGPMRKEARSRPEARCRKQGQGVQGQGPGARTGSRHSRVQWTLRAHIIISKVNFKDILLANSLQPLGLKPASALRRPSHKPPSLIQLTTINGIRLHLWRMRHGSEQRTDSNSVAMKNPLYWAMLVGMTVLLMEQGPPRGSRSVRAPTFDTEMLGKPQLNEAISAVAVHPLGANGLTPKCPITVSRTQSASCRVQHRVTMSFGFHAYSYSVGISKQKKRKSYCSKNAFVRLHMHSPHKAPQQNERAGQADGRQWQLKCFEDSGSRIQGPDCMSELTDVSVLLLLVSAPHFGVRHSPRRFISPFRRRLQIPLRERTVPQPKNATIKGKILRPTK</sequence>